<dbReference type="Proteomes" id="UP000288805">
    <property type="component" value="Unassembled WGS sequence"/>
</dbReference>
<accession>A0A438I002</accession>
<comment type="caution">
    <text evidence="1">The sequence shown here is derived from an EMBL/GenBank/DDBJ whole genome shotgun (WGS) entry which is preliminary data.</text>
</comment>
<organism evidence="1 2">
    <name type="scientific">Vitis vinifera</name>
    <name type="common">Grape</name>
    <dbReference type="NCBI Taxonomy" id="29760"/>
    <lineage>
        <taxon>Eukaryota</taxon>
        <taxon>Viridiplantae</taxon>
        <taxon>Streptophyta</taxon>
        <taxon>Embryophyta</taxon>
        <taxon>Tracheophyta</taxon>
        <taxon>Spermatophyta</taxon>
        <taxon>Magnoliopsida</taxon>
        <taxon>eudicotyledons</taxon>
        <taxon>Gunneridae</taxon>
        <taxon>Pentapetalae</taxon>
        <taxon>rosids</taxon>
        <taxon>Vitales</taxon>
        <taxon>Vitaceae</taxon>
        <taxon>Viteae</taxon>
        <taxon>Vitis</taxon>
    </lineage>
</organism>
<dbReference type="AlphaFoldDB" id="A0A438I002"/>
<gene>
    <name evidence="1" type="ORF">CK203_035956</name>
</gene>
<sequence length="128" mass="14710">MDVKTTFLNGNLEEEVYMKQPEGFSLVVVSIDTETNFRPFRFLKRPISTRTFYASAVGSLMYAQVCTRPDIAFVVGMLEDIRVIQPVELFLGKRKANFDCNFHMEAKFVSCFEATSHGVWLKSFIYEA</sequence>
<name>A0A438I002_VITVI</name>
<proteinExistence type="predicted"/>
<evidence type="ECO:0000313" key="2">
    <source>
        <dbReference type="Proteomes" id="UP000288805"/>
    </source>
</evidence>
<dbReference type="EMBL" id="QGNW01000158">
    <property type="protein sequence ID" value="RVW90048.1"/>
    <property type="molecule type" value="Genomic_DNA"/>
</dbReference>
<reference evidence="1 2" key="1">
    <citation type="journal article" date="2018" name="PLoS Genet.">
        <title>Population sequencing reveals clonal diversity and ancestral inbreeding in the grapevine cultivar Chardonnay.</title>
        <authorList>
            <person name="Roach M.J."/>
            <person name="Johnson D.L."/>
            <person name="Bohlmann J."/>
            <person name="van Vuuren H.J."/>
            <person name="Jones S.J."/>
            <person name="Pretorius I.S."/>
            <person name="Schmidt S.A."/>
            <person name="Borneman A.R."/>
        </authorList>
    </citation>
    <scope>NUCLEOTIDE SEQUENCE [LARGE SCALE GENOMIC DNA]</scope>
    <source>
        <strain evidence="2">cv. Chardonnay</strain>
        <tissue evidence="1">Leaf</tissue>
    </source>
</reference>
<evidence type="ECO:0008006" key="3">
    <source>
        <dbReference type="Google" id="ProtNLM"/>
    </source>
</evidence>
<evidence type="ECO:0000313" key="1">
    <source>
        <dbReference type="EMBL" id="RVW90048.1"/>
    </source>
</evidence>
<protein>
    <recommendedName>
        <fullName evidence="3">Retrovirus-related Pol polyprotein from transposon TNT 1-94</fullName>
    </recommendedName>
</protein>